<dbReference type="InterPro" id="IPR011059">
    <property type="entry name" value="Metal-dep_hydrolase_composite"/>
</dbReference>
<dbReference type="SUPFAM" id="SSF51556">
    <property type="entry name" value="Metallo-dependent hydrolases"/>
    <property type="match status" value="1"/>
</dbReference>
<evidence type="ECO:0000313" key="4">
    <source>
        <dbReference type="Proteomes" id="UP001597414"/>
    </source>
</evidence>
<accession>A0ABW5BB02</accession>
<feature type="signal peptide" evidence="1">
    <location>
        <begin position="1"/>
        <end position="20"/>
    </location>
</feature>
<dbReference type="PANTHER" id="PTHR43135:SF3">
    <property type="entry name" value="ALPHA-D-RIBOSE 1-METHYLPHOSPHONATE 5-TRIPHOSPHATE DIPHOSPHATASE"/>
    <property type="match status" value="1"/>
</dbReference>
<gene>
    <name evidence="3" type="ORF">ACFSKV_14015</name>
</gene>
<evidence type="ECO:0000256" key="1">
    <source>
        <dbReference type="SAM" id="SignalP"/>
    </source>
</evidence>
<dbReference type="InterPro" id="IPR006680">
    <property type="entry name" value="Amidohydro-rel"/>
</dbReference>
<comment type="caution">
    <text evidence="3">The sequence shown here is derived from an EMBL/GenBank/DDBJ whole genome shotgun (WGS) entry which is preliminary data.</text>
</comment>
<sequence length="479" mass="52720">MKKTISFLLFLTFSSLFGFSQTEFSAETQKYIAYQDAVIVFKNALLIDGKGNPAKANQTIMISNGKITWIGNDADASPTLEAKIIDMDGRTLMPGLVMLHEHMYISGHSFAPRMAHLKQTPVTFPRLYLGAGATTIRTAGSIEPYSDLNLKMDIDEGKIPGPSMEVTAPYLERKGSFFAQMPRIETPKDARAFVNYWADQGFTSFKGYMFLDKPSLQAAIDAVHERNLKITAHLCAVTYREAAEMGIDQLEHGFYASSDFVEGKEENQCPPNLDPSLANLDVNSDEVRNLLQFLIDKKVIVTSTLAVMEGSISTQPEPSEELLSYFSPTNKEYYLNMLSRIKSSPGSTIDDSVFANNAKMEKMFYDMGGLLTVGSDPTGNGGTIAGFGNWRAIELLVEADGFSPLEAIKIATMNGSIALGFQDKIGTVEIGKTADLLIIDGDPSKNISDLRKVQYVFKKGVGYDSKKLFESVRGKVGFY</sequence>
<organism evidence="3 4">
    <name type="scientific">Shivajiella indica</name>
    <dbReference type="NCBI Taxonomy" id="872115"/>
    <lineage>
        <taxon>Bacteria</taxon>
        <taxon>Pseudomonadati</taxon>
        <taxon>Bacteroidota</taxon>
        <taxon>Cytophagia</taxon>
        <taxon>Cytophagales</taxon>
        <taxon>Cyclobacteriaceae</taxon>
        <taxon>Shivajiella</taxon>
    </lineage>
</organism>
<dbReference type="Gene3D" id="2.30.40.10">
    <property type="entry name" value="Urease, subunit C, domain 1"/>
    <property type="match status" value="2"/>
</dbReference>
<dbReference type="InterPro" id="IPR051781">
    <property type="entry name" value="Metallo-dep_Hydrolase"/>
</dbReference>
<evidence type="ECO:0000313" key="3">
    <source>
        <dbReference type="EMBL" id="MFD2202689.1"/>
    </source>
</evidence>
<reference evidence="4" key="1">
    <citation type="journal article" date="2019" name="Int. J. Syst. Evol. Microbiol.">
        <title>The Global Catalogue of Microorganisms (GCM) 10K type strain sequencing project: providing services to taxonomists for standard genome sequencing and annotation.</title>
        <authorList>
            <consortium name="The Broad Institute Genomics Platform"/>
            <consortium name="The Broad Institute Genome Sequencing Center for Infectious Disease"/>
            <person name="Wu L."/>
            <person name="Ma J."/>
        </authorList>
    </citation>
    <scope>NUCLEOTIDE SEQUENCE [LARGE SCALE GENOMIC DNA]</scope>
    <source>
        <strain evidence="4">KCTC 19812</strain>
    </source>
</reference>
<evidence type="ECO:0000259" key="2">
    <source>
        <dbReference type="Pfam" id="PF01979"/>
    </source>
</evidence>
<dbReference type="InterPro" id="IPR032466">
    <property type="entry name" value="Metal_Hydrolase"/>
</dbReference>
<feature type="chain" id="PRO_5046244064" evidence="1">
    <location>
        <begin position="21"/>
        <end position="479"/>
    </location>
</feature>
<dbReference type="Gene3D" id="3.20.20.140">
    <property type="entry name" value="Metal-dependent hydrolases"/>
    <property type="match status" value="2"/>
</dbReference>
<dbReference type="PANTHER" id="PTHR43135">
    <property type="entry name" value="ALPHA-D-RIBOSE 1-METHYLPHOSPHONATE 5-TRIPHOSPHATE DIPHOSPHATASE"/>
    <property type="match status" value="1"/>
</dbReference>
<dbReference type="EMBL" id="JBHUIV010000018">
    <property type="protein sequence ID" value="MFD2202689.1"/>
    <property type="molecule type" value="Genomic_DNA"/>
</dbReference>
<dbReference type="SUPFAM" id="SSF51338">
    <property type="entry name" value="Composite domain of metallo-dependent hydrolases"/>
    <property type="match status" value="1"/>
</dbReference>
<dbReference type="Proteomes" id="UP001597414">
    <property type="component" value="Unassembled WGS sequence"/>
</dbReference>
<protein>
    <submittedName>
        <fullName evidence="3">Amidohydrolase family protein</fullName>
    </submittedName>
</protein>
<feature type="domain" description="Amidohydrolase-related" evidence="2">
    <location>
        <begin position="363"/>
        <end position="460"/>
    </location>
</feature>
<dbReference type="RefSeq" id="WP_380803939.1">
    <property type="nucleotide sequence ID" value="NZ_JBHUIV010000018.1"/>
</dbReference>
<keyword evidence="4" id="KW-1185">Reference proteome</keyword>
<name>A0ABW5BB02_9BACT</name>
<dbReference type="Pfam" id="PF01979">
    <property type="entry name" value="Amidohydro_1"/>
    <property type="match status" value="1"/>
</dbReference>
<keyword evidence="1" id="KW-0732">Signal</keyword>
<proteinExistence type="predicted"/>